<keyword evidence="3" id="KW-1185">Reference proteome</keyword>
<dbReference type="EMBL" id="VSKL01000002">
    <property type="protein sequence ID" value="TYB73395.1"/>
    <property type="molecule type" value="Genomic_DNA"/>
</dbReference>
<keyword evidence="1" id="KW-0472">Membrane</keyword>
<evidence type="ECO:0000256" key="1">
    <source>
        <dbReference type="SAM" id="Phobius"/>
    </source>
</evidence>
<protein>
    <submittedName>
        <fullName evidence="2">DUF678 domain-containing protein</fullName>
    </submittedName>
</protein>
<reference evidence="2 3" key="1">
    <citation type="submission" date="2019-08" db="EMBL/GenBank/DDBJ databases">
        <title>Genomes of Antarctic Bizionia species.</title>
        <authorList>
            <person name="Bowman J.P."/>
        </authorList>
    </citation>
    <scope>NUCLEOTIDE SEQUENCE [LARGE SCALE GENOMIC DNA]</scope>
    <source>
        <strain evidence="2 3">APA-1</strain>
    </source>
</reference>
<sequence length="86" mass="10011">MITTTPINCGKRRKRGSSFTNVYDNNSIVICSWCLGFLIHISCAIKNRELNSYQIIRYYITKVVFYNSLVIDAILCKCHDGRKHDY</sequence>
<dbReference type="AlphaFoldDB" id="A0A5D0QX90"/>
<accession>A0A5D0QX90</accession>
<proteinExistence type="predicted"/>
<feature type="transmembrane region" description="Helical" evidence="1">
    <location>
        <begin position="27"/>
        <end position="45"/>
    </location>
</feature>
<comment type="caution">
    <text evidence="2">The sequence shown here is derived from an EMBL/GenBank/DDBJ whole genome shotgun (WGS) entry which is preliminary data.</text>
</comment>
<gene>
    <name evidence="2" type="ORF">ES675_06965</name>
</gene>
<keyword evidence="1" id="KW-0812">Transmembrane</keyword>
<organism evidence="2 3">
    <name type="scientific">Bizionia algoritergicola</name>
    <dbReference type="NCBI Taxonomy" id="291187"/>
    <lineage>
        <taxon>Bacteria</taxon>
        <taxon>Pseudomonadati</taxon>
        <taxon>Bacteroidota</taxon>
        <taxon>Flavobacteriia</taxon>
        <taxon>Flavobacteriales</taxon>
        <taxon>Flavobacteriaceae</taxon>
        <taxon>Bizionia</taxon>
    </lineage>
</organism>
<evidence type="ECO:0000313" key="2">
    <source>
        <dbReference type="EMBL" id="TYB73395.1"/>
    </source>
</evidence>
<evidence type="ECO:0000313" key="3">
    <source>
        <dbReference type="Proteomes" id="UP000324358"/>
    </source>
</evidence>
<keyword evidence="1" id="KW-1133">Transmembrane helix</keyword>
<name>A0A5D0QX90_9FLAO</name>
<dbReference type="Proteomes" id="UP000324358">
    <property type="component" value="Unassembled WGS sequence"/>
</dbReference>